<reference evidence="5 6" key="1">
    <citation type="submission" date="2021-03" db="EMBL/GenBank/DDBJ databases">
        <title>Actinomadura violae sp. nov., isolated from lichen in Thailand.</title>
        <authorList>
            <person name="Kanchanasin P."/>
            <person name="Saeng-In P."/>
            <person name="Phongsopitanun W."/>
            <person name="Yuki M."/>
            <person name="Kudo T."/>
            <person name="Ohkuma M."/>
            <person name="Tanasupawat S."/>
        </authorList>
    </citation>
    <scope>NUCLEOTIDE SEQUENCE [LARGE SCALE GENOMIC DNA]</scope>
    <source>
        <strain evidence="5 6">LCR2-06</strain>
    </source>
</reference>
<accession>A0ABS3RW51</accession>
<keyword evidence="2" id="KW-0238">DNA-binding</keyword>
<dbReference type="SMART" id="SM00345">
    <property type="entry name" value="HTH_GNTR"/>
    <property type="match status" value="1"/>
</dbReference>
<evidence type="ECO:0000313" key="5">
    <source>
        <dbReference type="EMBL" id="MBO2460987.1"/>
    </source>
</evidence>
<dbReference type="InterPro" id="IPR036388">
    <property type="entry name" value="WH-like_DNA-bd_sf"/>
</dbReference>
<dbReference type="InterPro" id="IPR000524">
    <property type="entry name" value="Tscrpt_reg_HTH_GntR"/>
</dbReference>
<evidence type="ECO:0000256" key="2">
    <source>
        <dbReference type="ARBA" id="ARBA00023125"/>
    </source>
</evidence>
<dbReference type="PROSITE" id="PS50949">
    <property type="entry name" value="HTH_GNTR"/>
    <property type="match status" value="1"/>
</dbReference>
<dbReference type="RefSeq" id="WP_208244372.1">
    <property type="nucleotide sequence ID" value="NZ_JAGEPF010000016.1"/>
</dbReference>
<dbReference type="InterPro" id="IPR036390">
    <property type="entry name" value="WH_DNA-bd_sf"/>
</dbReference>
<dbReference type="InterPro" id="IPR050679">
    <property type="entry name" value="Bact_HTH_transcr_reg"/>
</dbReference>
<dbReference type="PANTHER" id="PTHR44846">
    <property type="entry name" value="MANNOSYL-D-GLYCERATE TRANSPORT/METABOLISM SYSTEM REPRESSOR MNGR-RELATED"/>
    <property type="match status" value="1"/>
</dbReference>
<dbReference type="Pfam" id="PF00392">
    <property type="entry name" value="GntR"/>
    <property type="match status" value="1"/>
</dbReference>
<dbReference type="PRINTS" id="PR00035">
    <property type="entry name" value="HTHGNTR"/>
</dbReference>
<dbReference type="PANTHER" id="PTHR44846:SF1">
    <property type="entry name" value="MANNOSYL-D-GLYCERATE TRANSPORT_METABOLISM SYSTEM REPRESSOR MNGR-RELATED"/>
    <property type="match status" value="1"/>
</dbReference>
<evidence type="ECO:0000313" key="6">
    <source>
        <dbReference type="Proteomes" id="UP000680206"/>
    </source>
</evidence>
<keyword evidence="6" id="KW-1185">Reference proteome</keyword>
<evidence type="ECO:0000259" key="4">
    <source>
        <dbReference type="PROSITE" id="PS50949"/>
    </source>
</evidence>
<dbReference type="CDD" id="cd07377">
    <property type="entry name" value="WHTH_GntR"/>
    <property type="match status" value="1"/>
</dbReference>
<dbReference type="Proteomes" id="UP000680206">
    <property type="component" value="Unassembled WGS sequence"/>
</dbReference>
<gene>
    <name evidence="5" type="ORF">J4709_25715</name>
</gene>
<feature type="domain" description="HTH gntR-type" evidence="4">
    <location>
        <begin position="8"/>
        <end position="76"/>
    </location>
</feature>
<sequence>MIELDGIEPLHQQLAAVLRARIEDGTYPAGSRLPSIAELCEESGLTNTTVQKALRLLKEEGLVRGFKGRGTFVAPQEPEGSAD</sequence>
<name>A0ABS3RW51_9ACTN</name>
<dbReference type="SUPFAM" id="SSF46785">
    <property type="entry name" value="Winged helix' DNA-binding domain"/>
    <property type="match status" value="1"/>
</dbReference>
<keyword evidence="1" id="KW-0805">Transcription regulation</keyword>
<evidence type="ECO:0000256" key="3">
    <source>
        <dbReference type="ARBA" id="ARBA00023163"/>
    </source>
</evidence>
<comment type="caution">
    <text evidence="5">The sequence shown here is derived from an EMBL/GenBank/DDBJ whole genome shotgun (WGS) entry which is preliminary data.</text>
</comment>
<evidence type="ECO:0000256" key="1">
    <source>
        <dbReference type="ARBA" id="ARBA00023015"/>
    </source>
</evidence>
<protein>
    <submittedName>
        <fullName evidence="5">Winged helix-turn-helix transcriptional regulator</fullName>
    </submittedName>
</protein>
<organism evidence="5 6">
    <name type="scientific">Actinomadura violacea</name>
    <dbReference type="NCBI Taxonomy" id="2819934"/>
    <lineage>
        <taxon>Bacteria</taxon>
        <taxon>Bacillati</taxon>
        <taxon>Actinomycetota</taxon>
        <taxon>Actinomycetes</taxon>
        <taxon>Streptosporangiales</taxon>
        <taxon>Thermomonosporaceae</taxon>
        <taxon>Actinomadura</taxon>
    </lineage>
</organism>
<dbReference type="EMBL" id="JAGEPF010000016">
    <property type="protein sequence ID" value="MBO2460987.1"/>
    <property type="molecule type" value="Genomic_DNA"/>
</dbReference>
<keyword evidence="3" id="KW-0804">Transcription</keyword>
<proteinExistence type="predicted"/>
<dbReference type="Gene3D" id="1.10.10.10">
    <property type="entry name" value="Winged helix-like DNA-binding domain superfamily/Winged helix DNA-binding domain"/>
    <property type="match status" value="1"/>
</dbReference>